<dbReference type="EMBL" id="KZ824943">
    <property type="protein sequence ID" value="RAH72637.1"/>
    <property type="molecule type" value="Genomic_DNA"/>
</dbReference>
<evidence type="ECO:0000313" key="2">
    <source>
        <dbReference type="Proteomes" id="UP000249661"/>
    </source>
</evidence>
<protein>
    <submittedName>
        <fullName evidence="1">Uncharacterized protein</fullName>
    </submittedName>
</protein>
<gene>
    <name evidence="1" type="ORF">BO66DRAFT_427106</name>
</gene>
<proteinExistence type="predicted"/>
<reference evidence="1" key="1">
    <citation type="submission" date="2018-02" db="EMBL/GenBank/DDBJ databases">
        <title>The genomes of Aspergillus section Nigri reveals drivers in fungal speciation.</title>
        <authorList>
            <consortium name="DOE Joint Genome Institute"/>
            <person name="Vesth T.C."/>
            <person name="Nybo J."/>
            <person name="Theobald S."/>
            <person name="Brandl J."/>
            <person name="Frisvad J.C."/>
            <person name="Nielsen K.F."/>
            <person name="Lyhne E.K."/>
            <person name="Kogle M.E."/>
            <person name="Kuo A."/>
            <person name="Riley R."/>
            <person name="Clum A."/>
            <person name="Nolan M."/>
            <person name="Lipzen A."/>
            <person name="Salamov A."/>
            <person name="Henrissat B."/>
            <person name="Wiebenga A."/>
            <person name="De vries R.P."/>
            <person name="Grigoriev I.V."/>
            <person name="Mortensen U.H."/>
            <person name="Andersen M.R."/>
            <person name="Baker S.E."/>
        </authorList>
    </citation>
    <scope>NUCLEOTIDE SEQUENCE</scope>
    <source>
        <strain evidence="1">CBS 121060</strain>
    </source>
</reference>
<organism evidence="1 2">
    <name type="scientific">Aspergillus aculeatinus CBS 121060</name>
    <dbReference type="NCBI Taxonomy" id="1448322"/>
    <lineage>
        <taxon>Eukaryota</taxon>
        <taxon>Fungi</taxon>
        <taxon>Dikarya</taxon>
        <taxon>Ascomycota</taxon>
        <taxon>Pezizomycotina</taxon>
        <taxon>Eurotiomycetes</taxon>
        <taxon>Eurotiomycetidae</taxon>
        <taxon>Eurotiales</taxon>
        <taxon>Aspergillaceae</taxon>
        <taxon>Aspergillus</taxon>
        <taxon>Aspergillus subgen. Circumdati</taxon>
    </lineage>
</organism>
<name>A0ACD1HFR3_9EURO</name>
<sequence length="729" mass="81265">MSAGNDKPLEGAPGLLSTWWGQFRYTTIPLLSNNTQQQKQPRWKTWLPHGLSQDPNEGQEGREWLKGAVICSLITATILAVNSIMLIVALIFAYRQSSNHGQFQMVELFTGNCSLANRSATGIHVVINVLGTILLGASSYVMQCLGAPSRSDIDRAHARSRWLNIGTFSFRNFAIMSPKRKVLWGLLLLSSTPIHVIYNSVIYSSIAKLDSGSLLIPHDLSSNESLVNDVASRERFRARIGLDPAIVQQRIFDGTFTNLTDKDCWAKRADETLYSTLVYVVDRKYFHNTSSLWVDGGQNPSSENYYPVEPVYWSYRVWNYTTVASGHPYQFNFADDSFQRLWNPYDKTNASTALQADVMGLLSYNSQYNPTQEALREYLDTPSHWQNSSWAAATTFEFFEEGDLELGIYPQVPVSHCLMDESRQRFVVNPDEPSPTEAPSTPVNPTNPAPSYISCIAVSFALLFHGIGSDTFHEAMSIGFSKYSESYLANTNTTNILALVLLANTPQLGLSILYFVTNGVLTCMLLDAELQRYATRRRSLRCSWPKGQQRSTYYLTLPYRYSLPLLTASASLHWLLSQSFFFVHIRRVDISQRYVVDEARGCCYSPLAIFITIWVAVAGLLVVVGLGFRRFESGMPLAGGCSMVLSALCHPPEDDEGAAEKTVMWGEIPKGPELGPTQNDKRRVEERFMEGTGATGAATAARDGTMEGYAHCSFSSLEVTAPGLDRLYA</sequence>
<evidence type="ECO:0000313" key="1">
    <source>
        <dbReference type="EMBL" id="RAH72637.1"/>
    </source>
</evidence>
<dbReference type="Proteomes" id="UP000249661">
    <property type="component" value="Unassembled WGS sequence"/>
</dbReference>
<accession>A0ACD1HFR3</accession>
<keyword evidence="2" id="KW-1185">Reference proteome</keyword>